<dbReference type="HOGENOM" id="CLU_2476119_0_0_2"/>
<proteinExistence type="predicted"/>
<dbReference type="KEGG" id="nga:Ngar_c13020"/>
<keyword evidence="1" id="KW-0812">Transmembrane</keyword>
<reference evidence="2 3" key="1">
    <citation type="journal article" date="2012" name="Environ. Microbiol.">
        <title>The genome of the ammonia-oxidizing Candidatus Nitrososphaera gargensis: insights into metabolic versatility and environmental adaptations.</title>
        <authorList>
            <person name="Spang A."/>
            <person name="Poehlein A."/>
            <person name="Offre P."/>
            <person name="Zumbragel S."/>
            <person name="Haider S."/>
            <person name="Rychlik N."/>
            <person name="Nowka B."/>
            <person name="Schmeisser C."/>
            <person name="Lebedeva E.V."/>
            <person name="Rattei T."/>
            <person name="Bohm C."/>
            <person name="Schmid M."/>
            <person name="Galushko A."/>
            <person name="Hatzenpichler R."/>
            <person name="Weinmaier T."/>
            <person name="Daniel R."/>
            <person name="Schleper C."/>
            <person name="Spieck E."/>
            <person name="Streit W."/>
            <person name="Wagner M."/>
        </authorList>
    </citation>
    <scope>NUCLEOTIDE SEQUENCE [LARGE SCALE GENOMIC DNA]</scope>
    <source>
        <strain evidence="3">Ga9.2</strain>
    </source>
</reference>
<accession>K0IEQ7</accession>
<evidence type="ECO:0000313" key="3">
    <source>
        <dbReference type="Proteomes" id="UP000008037"/>
    </source>
</evidence>
<dbReference type="STRING" id="1237085.Ngar_c13020"/>
<dbReference type="BioCyc" id="CNIT1237085:G1324-1300-MONOMER"/>
<keyword evidence="3" id="KW-1185">Reference proteome</keyword>
<evidence type="ECO:0000256" key="1">
    <source>
        <dbReference type="SAM" id="Phobius"/>
    </source>
</evidence>
<keyword evidence="1" id="KW-1133">Transmembrane helix</keyword>
<gene>
    <name evidence="2" type="ordered locus">Ngar_c13020</name>
</gene>
<feature type="transmembrane region" description="Helical" evidence="1">
    <location>
        <begin position="46"/>
        <end position="67"/>
    </location>
</feature>
<evidence type="ECO:0000313" key="2">
    <source>
        <dbReference type="EMBL" id="AFU58240.1"/>
    </source>
</evidence>
<dbReference type="InParanoid" id="K0IEQ7"/>
<dbReference type="EMBL" id="CP002408">
    <property type="protein sequence ID" value="AFU58240.1"/>
    <property type="molecule type" value="Genomic_DNA"/>
</dbReference>
<protein>
    <submittedName>
        <fullName evidence="2">Uncharacterized protein</fullName>
    </submittedName>
</protein>
<dbReference type="AlphaFoldDB" id="K0IEQ7"/>
<dbReference type="Proteomes" id="UP000008037">
    <property type="component" value="Chromosome"/>
</dbReference>
<sequence length="87" mass="9335">MLVVKRCAYHGITPGLAGQDNSPDSNMGNKMSYNSIMGTTGPINTIGISIEVLQAAFIGLMASIIAYKAEMGRFDKKTLLQFGMGYI</sequence>
<keyword evidence="1" id="KW-0472">Membrane</keyword>
<name>K0IEQ7_NITGG</name>
<organism evidence="2 3">
    <name type="scientific">Nitrososphaera gargensis (strain Ga9.2)</name>
    <dbReference type="NCBI Taxonomy" id="1237085"/>
    <lineage>
        <taxon>Archaea</taxon>
        <taxon>Nitrososphaerota</taxon>
        <taxon>Nitrososphaeria</taxon>
        <taxon>Nitrososphaerales</taxon>
        <taxon>Nitrososphaeraceae</taxon>
        <taxon>Nitrososphaera</taxon>
    </lineage>
</organism>